<dbReference type="KEGG" id="eaj:Q3M24_21535"/>
<reference evidence="1" key="1">
    <citation type="journal article" date="2024" name="Syst. Appl. Microbiol.">
        <title>First single-strain enrichments of Electrothrix cable bacteria, description of E. aestuarii sp. nov. and E. rattekaaiensis sp. nov., and proposal of a cable bacteria taxonomy following the rules of the SeqCode.</title>
        <authorList>
            <person name="Plum-Jensen L.E."/>
            <person name="Schramm A."/>
            <person name="Marshall I.P.G."/>
        </authorList>
    </citation>
    <scope>NUCLEOTIDE SEQUENCE</scope>
    <source>
        <strain evidence="1">Rat1</strain>
    </source>
</reference>
<name>A0AAU8LUJ7_9BACT</name>
<accession>A0AAU8LUJ7</accession>
<reference evidence="1" key="2">
    <citation type="submission" date="2024-06" db="EMBL/GenBank/DDBJ databases">
        <authorList>
            <person name="Plum-Jensen L.E."/>
            <person name="Schramm A."/>
            <person name="Marshall I.P.G."/>
        </authorList>
    </citation>
    <scope>NUCLEOTIDE SEQUENCE</scope>
    <source>
        <strain evidence="1">Rat1</strain>
    </source>
</reference>
<gene>
    <name evidence="1" type="ORF">Q3M24_21535</name>
</gene>
<protein>
    <submittedName>
        <fullName evidence="1">Uncharacterized protein</fullName>
    </submittedName>
</protein>
<sequence>MTLKHEFPTDEDEIIELAKNIIKGMTDNPDFPHPPIPMSKLQKMLDQVIKSREAEAAAWEVERQAREKAEAAWAELCSAQQSMREYNRKHGIRDNDTPLVASGRAGMADRVFSQLAGQDNTVQVQKKDKD</sequence>
<dbReference type="EMBL" id="CP159373">
    <property type="protein sequence ID" value="XCN72835.1"/>
    <property type="molecule type" value="Genomic_DNA"/>
</dbReference>
<dbReference type="AlphaFoldDB" id="A0AAU8LUJ7"/>
<proteinExistence type="predicted"/>
<evidence type="ECO:0000313" key="1">
    <source>
        <dbReference type="EMBL" id="XCN72835.1"/>
    </source>
</evidence>
<organism evidence="1">
    <name type="scientific">Candidatus Electrothrix aestuarii</name>
    <dbReference type="NCBI Taxonomy" id="3062594"/>
    <lineage>
        <taxon>Bacteria</taxon>
        <taxon>Pseudomonadati</taxon>
        <taxon>Thermodesulfobacteriota</taxon>
        <taxon>Desulfobulbia</taxon>
        <taxon>Desulfobulbales</taxon>
        <taxon>Desulfobulbaceae</taxon>
        <taxon>Candidatus Electrothrix</taxon>
    </lineage>
</organism>